<name>A0AAW0F3Z5_9TRYP</name>
<comment type="caution">
    <text evidence="2">The sequence shown here is derived from an EMBL/GenBank/DDBJ whole genome shotgun (WGS) entry which is preliminary data.</text>
</comment>
<evidence type="ECO:0000256" key="1">
    <source>
        <dbReference type="SAM" id="MobiDB-lite"/>
    </source>
</evidence>
<feature type="region of interest" description="Disordered" evidence="1">
    <location>
        <begin position="335"/>
        <end position="382"/>
    </location>
</feature>
<gene>
    <name evidence="2" type="ORF">NESM_000157700</name>
</gene>
<dbReference type="AlphaFoldDB" id="A0AAW0F3Z5"/>
<keyword evidence="3" id="KW-1185">Reference proteome</keyword>
<evidence type="ECO:0000313" key="2">
    <source>
        <dbReference type="EMBL" id="KAK7200983.1"/>
    </source>
</evidence>
<reference evidence="2 3" key="1">
    <citation type="journal article" date="2021" name="MBio">
        <title>A New Model Trypanosomatid, Novymonas esmeraldas: Genomic Perception of Its 'Candidatus Pandoraea novymonadis' Endosymbiont.</title>
        <authorList>
            <person name="Zakharova A."/>
            <person name="Saura A."/>
            <person name="Butenko A."/>
            <person name="Podesvova L."/>
            <person name="Warmusova S."/>
            <person name="Kostygov A.Y."/>
            <person name="Nenarokova A."/>
            <person name="Lukes J."/>
            <person name="Opperdoes F.R."/>
            <person name="Yurchenko V."/>
        </authorList>
    </citation>
    <scope>NUCLEOTIDE SEQUENCE [LARGE SCALE GENOMIC DNA]</scope>
    <source>
        <strain evidence="2 3">E262AT.01</strain>
    </source>
</reference>
<protein>
    <submittedName>
        <fullName evidence="2">Uncharacterized protein</fullName>
    </submittedName>
</protein>
<feature type="region of interest" description="Disordered" evidence="1">
    <location>
        <begin position="113"/>
        <end position="147"/>
    </location>
</feature>
<accession>A0AAW0F3Z5</accession>
<dbReference type="EMBL" id="JAECZO010000010">
    <property type="protein sequence ID" value="KAK7200983.1"/>
    <property type="molecule type" value="Genomic_DNA"/>
</dbReference>
<organism evidence="2 3">
    <name type="scientific">Novymonas esmeraldas</name>
    <dbReference type="NCBI Taxonomy" id="1808958"/>
    <lineage>
        <taxon>Eukaryota</taxon>
        <taxon>Discoba</taxon>
        <taxon>Euglenozoa</taxon>
        <taxon>Kinetoplastea</taxon>
        <taxon>Metakinetoplastina</taxon>
        <taxon>Trypanosomatida</taxon>
        <taxon>Trypanosomatidae</taxon>
        <taxon>Novymonas</taxon>
    </lineage>
</organism>
<evidence type="ECO:0000313" key="3">
    <source>
        <dbReference type="Proteomes" id="UP001430356"/>
    </source>
</evidence>
<proteinExistence type="predicted"/>
<feature type="region of interest" description="Disordered" evidence="1">
    <location>
        <begin position="77"/>
        <end position="98"/>
    </location>
</feature>
<feature type="compositionally biased region" description="Low complexity" evidence="1">
    <location>
        <begin position="262"/>
        <end position="274"/>
    </location>
</feature>
<feature type="region of interest" description="Disordered" evidence="1">
    <location>
        <begin position="1"/>
        <end position="32"/>
    </location>
</feature>
<feature type="region of interest" description="Disordered" evidence="1">
    <location>
        <begin position="251"/>
        <end position="310"/>
    </location>
</feature>
<dbReference type="Proteomes" id="UP001430356">
    <property type="component" value="Unassembled WGS sequence"/>
</dbReference>
<sequence>MDAIEVELSPGSTVRAAPAHTVHHHTRRGDESIDRVSRDGYYYCYDHYNHRCRATTTAATNSATAPWPQAGDEAAGWCPRAGTPSPPIDHLDESPPPSPLLMELELDAILRGGRSGERDRGGGGSSTTVSHRAVGAAPASPVEPTTSAVTGGLTAVLLRPPPPLTYLDPARGNPTAAAVPYRVLPTRGAATATTAQASGVPVARQPADTTATATRLCAPRGRRSTMRESIARFLGANEMPVAAAAIVRRGGSAGGASPLGQARARASVSTASSSSPPPRAPVAAAESAKTPFAARARRGTGGSDTPRRALFAPLPLNSASSSAISKTAAARTAVTAASPAPAQTRSARSEVQRPRRTLNTQPVAAAETRISSRSPSAAADESITRSLVTSLDTATVRVFDGAAMTVVCAACQLSIRVFAFFPAGAAAPLACHCPLCGHPCAWTPSA</sequence>
<feature type="compositionally biased region" description="Low complexity" evidence="1">
    <location>
        <begin position="335"/>
        <end position="344"/>
    </location>
</feature>